<reference evidence="1" key="2">
    <citation type="journal article" date="2015" name="Data Brief">
        <title>Shoot transcriptome of the giant reed, Arundo donax.</title>
        <authorList>
            <person name="Barrero R.A."/>
            <person name="Guerrero F.D."/>
            <person name="Moolhuijzen P."/>
            <person name="Goolsby J.A."/>
            <person name="Tidwell J."/>
            <person name="Bellgard S.E."/>
            <person name="Bellgard M.I."/>
        </authorList>
    </citation>
    <scope>NUCLEOTIDE SEQUENCE</scope>
    <source>
        <tissue evidence="1">Shoot tissue taken approximately 20 cm above the soil surface</tissue>
    </source>
</reference>
<protein>
    <submittedName>
        <fullName evidence="1">Uncharacterized protein</fullName>
    </submittedName>
</protein>
<sequence length="66" mass="7643">MYISSSCHIAHIHFWFLHEDPNYKSITSGSLVFFSKLSPVHHTHNVLCNILQKTRAKDITTFGRQT</sequence>
<organism evidence="1">
    <name type="scientific">Arundo donax</name>
    <name type="common">Giant reed</name>
    <name type="synonym">Donax arundinaceus</name>
    <dbReference type="NCBI Taxonomy" id="35708"/>
    <lineage>
        <taxon>Eukaryota</taxon>
        <taxon>Viridiplantae</taxon>
        <taxon>Streptophyta</taxon>
        <taxon>Embryophyta</taxon>
        <taxon>Tracheophyta</taxon>
        <taxon>Spermatophyta</taxon>
        <taxon>Magnoliopsida</taxon>
        <taxon>Liliopsida</taxon>
        <taxon>Poales</taxon>
        <taxon>Poaceae</taxon>
        <taxon>PACMAD clade</taxon>
        <taxon>Arundinoideae</taxon>
        <taxon>Arundineae</taxon>
        <taxon>Arundo</taxon>
    </lineage>
</organism>
<proteinExistence type="predicted"/>
<name>A0A0A8XRD5_ARUDO</name>
<evidence type="ECO:0000313" key="1">
    <source>
        <dbReference type="EMBL" id="JAD16499.1"/>
    </source>
</evidence>
<dbReference type="EMBL" id="GBRH01281396">
    <property type="protein sequence ID" value="JAD16499.1"/>
    <property type="molecule type" value="Transcribed_RNA"/>
</dbReference>
<reference evidence="1" key="1">
    <citation type="submission" date="2014-09" db="EMBL/GenBank/DDBJ databases">
        <authorList>
            <person name="Magalhaes I.L.F."/>
            <person name="Oliveira U."/>
            <person name="Santos F.R."/>
            <person name="Vidigal T.H.D.A."/>
            <person name="Brescovit A.D."/>
            <person name="Santos A.J."/>
        </authorList>
    </citation>
    <scope>NUCLEOTIDE SEQUENCE</scope>
    <source>
        <tissue evidence="1">Shoot tissue taken approximately 20 cm above the soil surface</tissue>
    </source>
</reference>
<dbReference type="AlphaFoldDB" id="A0A0A8XRD5"/>
<accession>A0A0A8XRD5</accession>